<dbReference type="InterPro" id="IPR020568">
    <property type="entry name" value="Ribosomal_Su5_D2-typ_SF"/>
</dbReference>
<evidence type="ECO:0000256" key="5">
    <source>
        <dbReference type="ARBA" id="ARBA00022777"/>
    </source>
</evidence>
<dbReference type="NCBIfam" id="TIGR00549">
    <property type="entry name" value="mevalon_kin"/>
    <property type="match status" value="1"/>
</dbReference>
<dbReference type="Gene3D" id="3.30.230.10">
    <property type="match status" value="1"/>
</dbReference>
<keyword evidence="5 12" id="KW-0418">Kinase</keyword>
<dbReference type="PRINTS" id="PR00959">
    <property type="entry name" value="MEVGALKINASE"/>
</dbReference>
<sequence>MQTQGIASAKFILCGEHSVVYGEPAISFPFKQARIITTLKEIEGSEHQLISDFYTGTLSQAPEKLTAVKALIPHILKRYQCHSVLEITIDSSVPVGRGLGSSAVVATSITRAMLAFLKRPVISSNVLPFVNFSEDIAHGNPSGVDAITVVNEQAVWFEKEKGLQSLSLNLTLPIVVADTGIPSETRASVAAVRDLYQKNNIEVSACISQLGEISREIGKEITTHGDLHTVGDLFNQAHQLLRKLSVSSPEIENLITCALDNQALGAKLTGGGRGGCVIVLCKDKQHAQKMATQLSAAGAIKTWISMIGE</sequence>
<dbReference type="Proteomes" id="UP000243591">
    <property type="component" value="Chromosome"/>
</dbReference>
<dbReference type="SUPFAM" id="SSF55060">
    <property type="entry name" value="GHMP Kinase, C-terminal domain"/>
    <property type="match status" value="1"/>
</dbReference>
<evidence type="ECO:0000256" key="6">
    <source>
        <dbReference type="ARBA" id="ARBA00022840"/>
    </source>
</evidence>
<keyword evidence="13" id="KW-1185">Reference proteome</keyword>
<evidence type="ECO:0000259" key="11">
    <source>
        <dbReference type="Pfam" id="PF08544"/>
    </source>
</evidence>
<dbReference type="GO" id="GO:0005829">
    <property type="term" value="C:cytosol"/>
    <property type="evidence" value="ECO:0007669"/>
    <property type="project" value="TreeGrafter"/>
</dbReference>
<dbReference type="InterPro" id="IPR014721">
    <property type="entry name" value="Ribsml_uS5_D2-typ_fold_subgr"/>
</dbReference>
<feature type="domain" description="GHMP kinase N-terminal" evidence="10">
    <location>
        <begin position="71"/>
        <end position="148"/>
    </location>
</feature>
<gene>
    <name evidence="12" type="primary">mvk</name>
    <name evidence="12" type="ORF">CNY62_05480</name>
</gene>
<dbReference type="OrthoDB" id="9764892at2"/>
<dbReference type="STRING" id="2756.BFR44_06380"/>
<protein>
    <submittedName>
        <fullName evidence="12">Mevalonate kinase</fullName>
    </submittedName>
</protein>
<dbReference type="KEGG" id="bths:CNY62_05480"/>
<evidence type="ECO:0000256" key="4">
    <source>
        <dbReference type="ARBA" id="ARBA00022741"/>
    </source>
</evidence>
<dbReference type="Pfam" id="PF08544">
    <property type="entry name" value="GHMP_kinases_C"/>
    <property type="match status" value="1"/>
</dbReference>
<keyword evidence="7" id="KW-0460">Magnesium</keyword>
<dbReference type="AlphaFoldDB" id="A0A1D2LEX1"/>
<dbReference type="PANTHER" id="PTHR43290">
    <property type="entry name" value="MEVALONATE KINASE"/>
    <property type="match status" value="1"/>
</dbReference>
<keyword evidence="4" id="KW-0547">Nucleotide-binding</keyword>
<dbReference type="InterPro" id="IPR036554">
    <property type="entry name" value="GHMP_kinase_C_sf"/>
</dbReference>
<feature type="domain" description="GHMP kinase C-terminal" evidence="11">
    <location>
        <begin position="224"/>
        <end position="298"/>
    </location>
</feature>
<dbReference type="EMBL" id="CP023483">
    <property type="protein sequence ID" value="ATF25894.1"/>
    <property type="molecule type" value="Genomic_DNA"/>
</dbReference>
<evidence type="ECO:0000259" key="10">
    <source>
        <dbReference type="Pfam" id="PF00288"/>
    </source>
</evidence>
<evidence type="ECO:0000256" key="8">
    <source>
        <dbReference type="ARBA" id="ARBA00023098"/>
    </source>
</evidence>
<reference evidence="12 13" key="1">
    <citation type="submission" date="2017-09" db="EMBL/GenBank/DDBJ databases">
        <title>Complete Genome Sequences of Two Strains of the Meat Spoilage Bacterium Brochothrix thermosphacta Isolated from Ground Chicken.</title>
        <authorList>
            <person name="Paoli G.C."/>
            <person name="Wijey C."/>
            <person name="Chen C.-Y."/>
            <person name="Nguyen L."/>
            <person name="Yan X."/>
            <person name="Irwin P.L."/>
        </authorList>
    </citation>
    <scope>NUCLEOTIDE SEQUENCE [LARGE SCALE GENOMIC DNA]</scope>
    <source>
        <strain evidence="12 13">BI</strain>
    </source>
</reference>
<keyword evidence="6" id="KW-0067">ATP-binding</keyword>
<dbReference type="Pfam" id="PF00288">
    <property type="entry name" value="GHMP_kinases_N"/>
    <property type="match status" value="1"/>
</dbReference>
<accession>A0A1D2LEX1</accession>
<dbReference type="InterPro" id="IPR006205">
    <property type="entry name" value="Mev_gal_kin"/>
</dbReference>
<dbReference type="GO" id="GO:0005524">
    <property type="term" value="F:ATP binding"/>
    <property type="evidence" value="ECO:0007669"/>
    <property type="project" value="UniProtKB-KW"/>
</dbReference>
<comment type="pathway">
    <text evidence="9">Isoprenoid biosynthesis; isopentenyl diphosphate biosynthesis via mevalonate pathway; isopentenyl diphosphate from (R)-mevalonate: step 1/3.</text>
</comment>
<evidence type="ECO:0000256" key="2">
    <source>
        <dbReference type="ARBA" id="ARBA00022516"/>
    </source>
</evidence>
<evidence type="ECO:0000256" key="9">
    <source>
        <dbReference type="ARBA" id="ARBA00029438"/>
    </source>
</evidence>
<dbReference type="Gene3D" id="3.30.70.890">
    <property type="entry name" value="GHMP kinase, C-terminal domain"/>
    <property type="match status" value="1"/>
</dbReference>
<evidence type="ECO:0000256" key="1">
    <source>
        <dbReference type="ARBA" id="ARBA00022490"/>
    </source>
</evidence>
<evidence type="ECO:0000313" key="12">
    <source>
        <dbReference type="EMBL" id="ATF25894.1"/>
    </source>
</evidence>
<dbReference type="RefSeq" id="WP_069126652.1">
    <property type="nucleotide sequence ID" value="NZ_CBCPHX010000004.1"/>
</dbReference>
<keyword evidence="3" id="KW-0808">Transferase</keyword>
<dbReference type="InterPro" id="IPR013750">
    <property type="entry name" value="GHMP_kinase_C_dom"/>
</dbReference>
<keyword evidence="2" id="KW-0444">Lipid biosynthesis</keyword>
<dbReference type="GO" id="GO:0004496">
    <property type="term" value="F:mevalonate kinase activity"/>
    <property type="evidence" value="ECO:0007669"/>
    <property type="project" value="InterPro"/>
</dbReference>
<evidence type="ECO:0000313" key="13">
    <source>
        <dbReference type="Proteomes" id="UP000243591"/>
    </source>
</evidence>
<dbReference type="PANTHER" id="PTHR43290:SF2">
    <property type="entry name" value="MEVALONATE KINASE"/>
    <property type="match status" value="1"/>
</dbReference>
<dbReference type="SUPFAM" id="SSF54211">
    <property type="entry name" value="Ribosomal protein S5 domain 2-like"/>
    <property type="match status" value="1"/>
</dbReference>
<dbReference type="UniPathway" id="UPA00057">
    <property type="reaction ID" value="UER00098"/>
</dbReference>
<proteinExistence type="predicted"/>
<dbReference type="GO" id="GO:0019287">
    <property type="term" value="P:isopentenyl diphosphate biosynthetic process, mevalonate pathway"/>
    <property type="evidence" value="ECO:0007669"/>
    <property type="project" value="UniProtKB-UniPathway"/>
</dbReference>
<dbReference type="InterPro" id="IPR006204">
    <property type="entry name" value="GHMP_kinase_N_dom"/>
</dbReference>
<keyword evidence="8" id="KW-0443">Lipid metabolism</keyword>
<evidence type="ECO:0000256" key="3">
    <source>
        <dbReference type="ARBA" id="ARBA00022679"/>
    </source>
</evidence>
<keyword evidence="1" id="KW-0963">Cytoplasm</keyword>
<name>A0A1D2LEX1_BROTH</name>
<organism evidence="12 13">
    <name type="scientific">Brochothrix thermosphacta</name>
    <name type="common">Microbacterium thermosphactum</name>
    <dbReference type="NCBI Taxonomy" id="2756"/>
    <lineage>
        <taxon>Bacteria</taxon>
        <taxon>Bacillati</taxon>
        <taxon>Bacillota</taxon>
        <taxon>Bacilli</taxon>
        <taxon>Bacillales</taxon>
        <taxon>Listeriaceae</taxon>
        <taxon>Brochothrix</taxon>
    </lineage>
</organism>
<evidence type="ECO:0000256" key="7">
    <source>
        <dbReference type="ARBA" id="ARBA00022842"/>
    </source>
</evidence>